<proteinExistence type="predicted"/>
<organism evidence="2 4">
    <name type="scientific">Candida glabrata</name>
    <name type="common">Yeast</name>
    <name type="synonym">Torulopsis glabrata</name>
    <dbReference type="NCBI Taxonomy" id="5478"/>
    <lineage>
        <taxon>Eukaryota</taxon>
        <taxon>Fungi</taxon>
        <taxon>Dikarya</taxon>
        <taxon>Ascomycota</taxon>
        <taxon>Saccharomycotina</taxon>
        <taxon>Saccharomycetes</taxon>
        <taxon>Saccharomycetales</taxon>
        <taxon>Saccharomycetaceae</taxon>
        <taxon>Nakaseomyces</taxon>
    </lineage>
</organism>
<evidence type="ECO:0000313" key="4">
    <source>
        <dbReference type="Proteomes" id="UP000054886"/>
    </source>
</evidence>
<feature type="region of interest" description="Disordered" evidence="1">
    <location>
        <begin position="1"/>
        <end position="20"/>
    </location>
</feature>
<dbReference type="Proteomes" id="UP000054886">
    <property type="component" value="Unassembled WGS sequence"/>
</dbReference>
<dbReference type="AlphaFoldDB" id="A0A0W0CNB2"/>
<feature type="region of interest" description="Disordered" evidence="1">
    <location>
        <begin position="111"/>
        <end position="139"/>
    </location>
</feature>
<dbReference type="OrthoDB" id="4035860at2759"/>
<feature type="region of interest" description="Disordered" evidence="1">
    <location>
        <begin position="170"/>
        <end position="193"/>
    </location>
</feature>
<dbReference type="VEuPathDB" id="FungiDB:GWK60_L11869"/>
<feature type="compositionally biased region" description="Basic residues" evidence="1">
    <location>
        <begin position="114"/>
        <end position="127"/>
    </location>
</feature>
<evidence type="ECO:0000256" key="1">
    <source>
        <dbReference type="SAM" id="MobiDB-lite"/>
    </source>
</evidence>
<comment type="caution">
    <text evidence="2">The sequence shown here is derived from an EMBL/GenBank/DDBJ whole genome shotgun (WGS) entry which is preliminary data.</text>
</comment>
<sequence length="315" mass="34731">MSHRNQSIGGNDHSFQGKTRKISGWVKRIIQPGRESNPVANNTTLQLPVTNHRSNSNPNTNTNQQSQHMLKGDKHIGIDLTKSEKRLKERQRKVYDPTDEYNASLYQKNASFHRSAKKSSSKSRIVRSRADSAPESLPASRSLSNYLMPLSPSLSCDSDRVTISSSLMPLFANDSDSDNDSTCRSPRPRSKYSLLSKEQHAESIVSDHEMELSSMAPLVSVCSSSVKSSTFSDIHSIQSTRPTVFSSRTQETNSSTMAIPPASILDRARQSTLTMNTGVNTVSTVASGNTRPPQRLLARRDSGHTLNSILTIKSN</sequence>
<protein>
    <submittedName>
        <fullName evidence="2">Uncharacterized protein</fullName>
    </submittedName>
</protein>
<feature type="compositionally biased region" description="Low complexity" evidence="1">
    <location>
        <begin position="50"/>
        <end position="67"/>
    </location>
</feature>
<evidence type="ECO:0000313" key="2">
    <source>
        <dbReference type="EMBL" id="KTB01061.1"/>
    </source>
</evidence>
<dbReference type="VEuPathDB" id="FungiDB:GVI51_L03157"/>
<dbReference type="EMBL" id="LLZZ01000115">
    <property type="protein sequence ID" value="KTB04848.1"/>
    <property type="molecule type" value="Genomic_DNA"/>
</dbReference>
<dbReference type="VEuPathDB" id="FungiDB:B1J91_L03355g"/>
<evidence type="ECO:0000313" key="3">
    <source>
        <dbReference type="EMBL" id="KTB04848.1"/>
    </source>
</evidence>
<gene>
    <name evidence="2" type="ORF">AO440_004576</name>
    <name evidence="3" type="ORF">AO440_005010</name>
</gene>
<name>A0A0W0CNB2_CANGB</name>
<reference evidence="2 4" key="1">
    <citation type="submission" date="2015-10" db="EMBL/GenBank/DDBJ databases">
        <title>Draft genomes sequences of Candida glabrata isolates 1A, 1B, 2A, 2B, 3A and 3B.</title>
        <authorList>
            <person name="Haavelsrud O.E."/>
            <person name="Gaustad P."/>
        </authorList>
    </citation>
    <scope>NUCLEOTIDE SEQUENCE [LARGE SCALE GENOMIC DNA]</scope>
    <source>
        <strain evidence="2">910700640</strain>
    </source>
</reference>
<dbReference type="EMBL" id="LLZZ01000132">
    <property type="protein sequence ID" value="KTB01061.1"/>
    <property type="molecule type" value="Genomic_DNA"/>
</dbReference>
<feature type="region of interest" description="Disordered" evidence="1">
    <location>
        <begin position="47"/>
        <end position="72"/>
    </location>
</feature>
<feature type="compositionally biased region" description="Polar residues" evidence="1">
    <location>
        <begin position="1"/>
        <end position="17"/>
    </location>
</feature>
<accession>A0A0W0CNB2</accession>
<dbReference type="VEuPathDB" id="FungiDB:CAGL0L03355g"/>